<dbReference type="PRINTS" id="PR01011">
    <property type="entry name" value="GLUTPROXDASE"/>
</dbReference>
<dbReference type="PANTHER" id="PTHR11592">
    <property type="entry name" value="GLUTATHIONE PEROXIDASE"/>
    <property type="match status" value="1"/>
</dbReference>
<dbReference type="Gene3D" id="3.40.30.10">
    <property type="entry name" value="Glutaredoxin"/>
    <property type="match status" value="1"/>
</dbReference>
<evidence type="ECO:0000313" key="6">
    <source>
        <dbReference type="EMBL" id="MDA0184505.1"/>
    </source>
</evidence>
<evidence type="ECO:0000256" key="2">
    <source>
        <dbReference type="ARBA" id="ARBA00022559"/>
    </source>
</evidence>
<organism evidence="6 7">
    <name type="scientific">Solirubrobacter phytolaccae</name>
    <dbReference type="NCBI Taxonomy" id="1404360"/>
    <lineage>
        <taxon>Bacteria</taxon>
        <taxon>Bacillati</taxon>
        <taxon>Actinomycetota</taxon>
        <taxon>Thermoleophilia</taxon>
        <taxon>Solirubrobacterales</taxon>
        <taxon>Solirubrobacteraceae</taxon>
        <taxon>Solirubrobacter</taxon>
    </lineage>
</organism>
<comment type="caution">
    <text evidence="6">The sequence shown here is derived from an EMBL/GenBank/DDBJ whole genome shotgun (WGS) entry which is preliminary data.</text>
</comment>
<dbReference type="PANTHER" id="PTHR11592:SF78">
    <property type="entry name" value="GLUTATHIONE PEROXIDASE"/>
    <property type="match status" value="1"/>
</dbReference>
<evidence type="ECO:0000313" key="7">
    <source>
        <dbReference type="Proteomes" id="UP001147653"/>
    </source>
</evidence>
<dbReference type="RefSeq" id="WP_270028959.1">
    <property type="nucleotide sequence ID" value="NZ_JAPDDP010000078.1"/>
</dbReference>
<comment type="similarity">
    <text evidence="1 5">Belongs to the glutathione peroxidase family.</text>
</comment>
<dbReference type="Pfam" id="PF00255">
    <property type="entry name" value="GSHPx"/>
    <property type="match status" value="1"/>
</dbReference>
<sequence length="183" mass="19912">MGLLSTAKLYLRRTSALEEPTDLYEHEIGLLEGGTLDLRELRGRPTLFVNTASKCGLTPQFAGLQDLYDTYGSRGLQIVGTPSGDFAGQELDDDAEIAAFCQRNYGVSFTITEKVSVRADPHPLWDDLARQPGSAPPTWNFSKYLVGGDGKLIARFSSRVAPDATQVTEAIEAALKPKGRFST</sequence>
<dbReference type="GO" id="GO:0004601">
    <property type="term" value="F:peroxidase activity"/>
    <property type="evidence" value="ECO:0007669"/>
    <property type="project" value="UniProtKB-KW"/>
</dbReference>
<feature type="active site" evidence="4">
    <location>
        <position position="55"/>
    </location>
</feature>
<gene>
    <name evidence="6" type="ORF">OJ997_29645</name>
</gene>
<evidence type="ECO:0000256" key="3">
    <source>
        <dbReference type="ARBA" id="ARBA00023002"/>
    </source>
</evidence>
<dbReference type="Proteomes" id="UP001147653">
    <property type="component" value="Unassembled WGS sequence"/>
</dbReference>
<name>A0A9X3SE43_9ACTN</name>
<dbReference type="AlphaFoldDB" id="A0A9X3SE43"/>
<dbReference type="PIRSF" id="PIRSF000303">
    <property type="entry name" value="Glutathion_perox"/>
    <property type="match status" value="1"/>
</dbReference>
<dbReference type="GO" id="GO:0034599">
    <property type="term" value="P:cellular response to oxidative stress"/>
    <property type="evidence" value="ECO:0007669"/>
    <property type="project" value="TreeGrafter"/>
</dbReference>
<dbReference type="SUPFAM" id="SSF52833">
    <property type="entry name" value="Thioredoxin-like"/>
    <property type="match status" value="1"/>
</dbReference>
<reference evidence="6" key="1">
    <citation type="submission" date="2022-10" db="EMBL/GenBank/DDBJ databases">
        <title>The WGS of Solirubrobacter phytolaccae KCTC 29190.</title>
        <authorList>
            <person name="Jiang Z."/>
        </authorList>
    </citation>
    <scope>NUCLEOTIDE SEQUENCE</scope>
    <source>
        <strain evidence="6">KCTC 29190</strain>
    </source>
</reference>
<keyword evidence="2 5" id="KW-0575">Peroxidase</keyword>
<protein>
    <recommendedName>
        <fullName evidence="5">Glutathione peroxidase</fullName>
    </recommendedName>
</protein>
<dbReference type="EMBL" id="JAPDDP010000078">
    <property type="protein sequence ID" value="MDA0184505.1"/>
    <property type="molecule type" value="Genomic_DNA"/>
</dbReference>
<keyword evidence="7" id="KW-1185">Reference proteome</keyword>
<dbReference type="InterPro" id="IPR036249">
    <property type="entry name" value="Thioredoxin-like_sf"/>
</dbReference>
<dbReference type="PROSITE" id="PS51355">
    <property type="entry name" value="GLUTATHIONE_PEROXID_3"/>
    <property type="match status" value="1"/>
</dbReference>
<proteinExistence type="inferred from homology"/>
<dbReference type="InterPro" id="IPR000889">
    <property type="entry name" value="Glutathione_peroxidase"/>
</dbReference>
<evidence type="ECO:0000256" key="4">
    <source>
        <dbReference type="PIRSR" id="PIRSR000303-1"/>
    </source>
</evidence>
<keyword evidence="3 5" id="KW-0560">Oxidoreductase</keyword>
<dbReference type="CDD" id="cd00340">
    <property type="entry name" value="GSH_Peroxidase"/>
    <property type="match status" value="1"/>
</dbReference>
<accession>A0A9X3SE43</accession>
<evidence type="ECO:0000256" key="1">
    <source>
        <dbReference type="ARBA" id="ARBA00006926"/>
    </source>
</evidence>
<evidence type="ECO:0000256" key="5">
    <source>
        <dbReference type="RuleBase" id="RU000499"/>
    </source>
</evidence>